<feature type="region of interest" description="Disordered" evidence="4">
    <location>
        <begin position="60"/>
        <end position="119"/>
    </location>
</feature>
<dbReference type="Pfam" id="PF04082">
    <property type="entry name" value="Fungal_trans"/>
    <property type="match status" value="1"/>
</dbReference>
<keyword evidence="7" id="KW-1185">Reference proteome</keyword>
<evidence type="ECO:0000256" key="1">
    <source>
        <dbReference type="ARBA" id="ARBA00004123"/>
    </source>
</evidence>
<evidence type="ECO:0000256" key="4">
    <source>
        <dbReference type="SAM" id="MobiDB-lite"/>
    </source>
</evidence>
<protein>
    <recommendedName>
        <fullName evidence="5">Zn(2)-C6 fungal-type domain-containing protein</fullName>
    </recommendedName>
</protein>
<dbReference type="InterPro" id="IPR001138">
    <property type="entry name" value="Zn2Cys6_DnaBD"/>
</dbReference>
<feature type="domain" description="Zn(2)-C6 fungal-type" evidence="5">
    <location>
        <begin position="23"/>
        <end position="55"/>
    </location>
</feature>
<dbReference type="InterPro" id="IPR050613">
    <property type="entry name" value="Sec_Metabolite_Reg"/>
</dbReference>
<comment type="subcellular location">
    <subcellularLocation>
        <location evidence="1">Nucleus</location>
    </subcellularLocation>
</comment>
<keyword evidence="2" id="KW-0479">Metal-binding</keyword>
<dbReference type="SUPFAM" id="SSF57701">
    <property type="entry name" value="Zn2/Cys6 DNA-binding domain"/>
    <property type="match status" value="1"/>
</dbReference>
<dbReference type="GO" id="GO:0008270">
    <property type="term" value="F:zinc ion binding"/>
    <property type="evidence" value="ECO:0007669"/>
    <property type="project" value="InterPro"/>
</dbReference>
<dbReference type="GO" id="GO:0006351">
    <property type="term" value="P:DNA-templated transcription"/>
    <property type="evidence" value="ECO:0007669"/>
    <property type="project" value="InterPro"/>
</dbReference>
<dbReference type="PROSITE" id="PS00463">
    <property type="entry name" value="ZN2_CY6_FUNGAL_1"/>
    <property type="match status" value="1"/>
</dbReference>
<evidence type="ECO:0000256" key="3">
    <source>
        <dbReference type="ARBA" id="ARBA00023242"/>
    </source>
</evidence>
<feature type="region of interest" description="Disordered" evidence="4">
    <location>
        <begin position="1"/>
        <end position="29"/>
    </location>
</feature>
<dbReference type="OrthoDB" id="4898680at2759"/>
<dbReference type="PROSITE" id="PS50048">
    <property type="entry name" value="ZN2_CY6_FUNGAL_2"/>
    <property type="match status" value="1"/>
</dbReference>
<organism evidence="6 7">
    <name type="scientific">Cadophora malorum</name>
    <dbReference type="NCBI Taxonomy" id="108018"/>
    <lineage>
        <taxon>Eukaryota</taxon>
        <taxon>Fungi</taxon>
        <taxon>Dikarya</taxon>
        <taxon>Ascomycota</taxon>
        <taxon>Pezizomycotina</taxon>
        <taxon>Leotiomycetes</taxon>
        <taxon>Helotiales</taxon>
        <taxon>Ploettnerulaceae</taxon>
        <taxon>Cadophora</taxon>
    </lineage>
</organism>
<keyword evidence="3" id="KW-0539">Nucleus</keyword>
<dbReference type="SMART" id="SM00066">
    <property type="entry name" value="GAL4"/>
    <property type="match status" value="1"/>
</dbReference>
<dbReference type="CDD" id="cd12148">
    <property type="entry name" value="fungal_TF_MHR"/>
    <property type="match status" value="1"/>
</dbReference>
<feature type="compositionally biased region" description="Low complexity" evidence="4">
    <location>
        <begin position="738"/>
        <end position="751"/>
    </location>
</feature>
<feature type="region of interest" description="Disordered" evidence="4">
    <location>
        <begin position="681"/>
        <end position="703"/>
    </location>
</feature>
<dbReference type="CDD" id="cd00067">
    <property type="entry name" value="GAL4"/>
    <property type="match status" value="1"/>
</dbReference>
<feature type="region of interest" description="Disordered" evidence="4">
    <location>
        <begin position="722"/>
        <end position="753"/>
    </location>
</feature>
<proteinExistence type="predicted"/>
<evidence type="ECO:0000313" key="7">
    <source>
        <dbReference type="Proteomes" id="UP000664132"/>
    </source>
</evidence>
<dbReference type="InterPro" id="IPR036864">
    <property type="entry name" value="Zn2-C6_fun-type_DNA-bd_sf"/>
</dbReference>
<gene>
    <name evidence="6" type="ORF">IFR04_011730</name>
</gene>
<sequence length="828" mass="91649">MSSSPGLLSPTALPRRRNGKPPSCEPCRRAKVSCDHTLPVCDRCRRRKVVSKCVYLTAPMTRPVPDGRRKPILPPTPSSGSGEREAESQRVSIDATPRGLSRSASGGLQGDVATKPTPESGPFIKSGGFFGPTNFSAVFMENRENLGNDEIQISVDSDLHVPSYESLQSQTFLMLAGKQHCGSPRVALGTKVLNAMPDEHTCKFLLEWYFEKCHESSYPKHSVLALANSFWSSSFAPAFNRETRNTDELEQVSTMLCKNAERALQEFEDFDDWLASCSGTNFRWESLGAVYGALTTSILSLPERDAFFATQRGDRRNRRDFAVEMKDCVQACITLSNYMDLINVPMVALLVKNLVLQTVLSGDASLVVWRQLGDLVSSSTALGLHRQIDTGRPPSYLSETKKRLFTIIFCFDKGSALLTGRPPALSYRYTRFELPLDISEDALVQGGEVLRAAVANLDENGWNKDGQIYNTTSTRAHGMLAQVLNEVLELSLGDKDVCTAEKISFLMGRIQSIYSNLPSFYHFKLSDLGSPDCNDQKFWRRLVLRLIMLEHRLLLERLAHKEGFLDGQSMVDCAREMLELTVLLWVQRDRFTEHHHDFDWMLMCWGVPSSGVLCVELLKQVKAPLSTKLVLPRSEIVQNLSLLIGFLEWVKPAAGNYQLCGRMKLIIKRILDQILNPGAAPPSSFPPASSQESNGTGLGTGTAVPGSQVGFADNASVNGSTMGFDGSTAGTVNGGGFDPQQQQQQPGQLLGFEDDGDGFDWLNNVDWSRGPWFDLGQDFSAARWKLIRVLGTGHMDGPITLCVYMRAEEEREEGHPCFTIVISSTTLD</sequence>
<dbReference type="SMART" id="SM00906">
    <property type="entry name" value="Fungal_trans"/>
    <property type="match status" value="1"/>
</dbReference>
<evidence type="ECO:0000259" key="5">
    <source>
        <dbReference type="PROSITE" id="PS50048"/>
    </source>
</evidence>
<dbReference type="InterPro" id="IPR007219">
    <property type="entry name" value="XnlR_reg_dom"/>
</dbReference>
<dbReference type="GO" id="GO:0005634">
    <property type="term" value="C:nucleus"/>
    <property type="evidence" value="ECO:0007669"/>
    <property type="project" value="UniProtKB-SubCell"/>
</dbReference>
<dbReference type="GO" id="GO:0003677">
    <property type="term" value="F:DNA binding"/>
    <property type="evidence" value="ECO:0007669"/>
    <property type="project" value="InterPro"/>
</dbReference>
<accession>A0A8H7W7G9</accession>
<evidence type="ECO:0000256" key="2">
    <source>
        <dbReference type="ARBA" id="ARBA00022723"/>
    </source>
</evidence>
<reference evidence="6" key="1">
    <citation type="submission" date="2021-02" db="EMBL/GenBank/DDBJ databases">
        <title>Genome sequence Cadophora malorum strain M34.</title>
        <authorList>
            <person name="Stefanovic E."/>
            <person name="Vu D."/>
            <person name="Scully C."/>
            <person name="Dijksterhuis J."/>
            <person name="Roader J."/>
            <person name="Houbraken J."/>
        </authorList>
    </citation>
    <scope>NUCLEOTIDE SEQUENCE</scope>
    <source>
        <strain evidence="6">M34</strain>
    </source>
</reference>
<dbReference type="EMBL" id="JAFJYH010000234">
    <property type="protein sequence ID" value="KAG4415138.1"/>
    <property type="molecule type" value="Genomic_DNA"/>
</dbReference>
<dbReference type="Proteomes" id="UP000664132">
    <property type="component" value="Unassembled WGS sequence"/>
</dbReference>
<comment type="caution">
    <text evidence="6">The sequence shown here is derived from an EMBL/GenBank/DDBJ whole genome shotgun (WGS) entry which is preliminary data.</text>
</comment>
<dbReference type="PANTHER" id="PTHR31001">
    <property type="entry name" value="UNCHARACTERIZED TRANSCRIPTIONAL REGULATORY PROTEIN"/>
    <property type="match status" value="1"/>
</dbReference>
<dbReference type="AlphaFoldDB" id="A0A8H7W7G9"/>
<dbReference type="Gene3D" id="4.10.240.10">
    <property type="entry name" value="Zn(2)-C6 fungal-type DNA-binding domain"/>
    <property type="match status" value="1"/>
</dbReference>
<dbReference type="PANTHER" id="PTHR31001:SF40">
    <property type="entry name" value="ZN(II)2CYS6 TRANSCRIPTION FACTOR (EUROFUNG)"/>
    <property type="match status" value="1"/>
</dbReference>
<name>A0A8H7W7G9_9HELO</name>
<dbReference type="GO" id="GO:0000981">
    <property type="term" value="F:DNA-binding transcription factor activity, RNA polymerase II-specific"/>
    <property type="evidence" value="ECO:0007669"/>
    <property type="project" value="InterPro"/>
</dbReference>
<dbReference type="Pfam" id="PF00172">
    <property type="entry name" value="Zn_clus"/>
    <property type="match status" value="1"/>
</dbReference>
<evidence type="ECO:0000313" key="6">
    <source>
        <dbReference type="EMBL" id="KAG4415138.1"/>
    </source>
</evidence>